<organism evidence="2 3">
    <name type="scientific">Purpureocillium lilacinum</name>
    <name type="common">Paecilomyces lilacinus</name>
    <dbReference type="NCBI Taxonomy" id="33203"/>
    <lineage>
        <taxon>Eukaryota</taxon>
        <taxon>Fungi</taxon>
        <taxon>Dikarya</taxon>
        <taxon>Ascomycota</taxon>
        <taxon>Pezizomycotina</taxon>
        <taxon>Sordariomycetes</taxon>
        <taxon>Hypocreomycetidae</taxon>
        <taxon>Hypocreales</taxon>
        <taxon>Ophiocordycipitaceae</taxon>
        <taxon>Purpureocillium</taxon>
    </lineage>
</organism>
<dbReference type="EMBL" id="JAWRVI010000322">
    <property type="protein sequence ID" value="KAK4068316.1"/>
    <property type="molecule type" value="Genomic_DNA"/>
</dbReference>
<sequence length="122" mass="13447">MPSPSQVPDVPHPTRHRPNSISLNDEAKPKVFDEQGARCLHLLIEVRNHDVGRSNGVPIDQLPHGFGEELEALESFVVYQTKGAVLGDFTHAWPARHLEERGLEAVCVVGVVKAHHPEEGLV</sequence>
<dbReference type="Proteomes" id="UP001287286">
    <property type="component" value="Unassembled WGS sequence"/>
</dbReference>
<evidence type="ECO:0000256" key="1">
    <source>
        <dbReference type="SAM" id="MobiDB-lite"/>
    </source>
</evidence>
<feature type="region of interest" description="Disordered" evidence="1">
    <location>
        <begin position="1"/>
        <end position="28"/>
    </location>
</feature>
<accession>A0ABR0BCY8</accession>
<evidence type="ECO:0000313" key="3">
    <source>
        <dbReference type="Proteomes" id="UP001287286"/>
    </source>
</evidence>
<keyword evidence="3" id="KW-1185">Reference proteome</keyword>
<comment type="caution">
    <text evidence="2">The sequence shown here is derived from an EMBL/GenBank/DDBJ whole genome shotgun (WGS) entry which is preliminary data.</text>
</comment>
<protein>
    <submittedName>
        <fullName evidence="2">Uncharacterized protein</fullName>
    </submittedName>
</protein>
<name>A0ABR0BCY8_PURLI</name>
<evidence type="ECO:0000313" key="2">
    <source>
        <dbReference type="EMBL" id="KAK4068316.1"/>
    </source>
</evidence>
<reference evidence="2 3" key="1">
    <citation type="journal article" date="2024" name="Microbiol. Resour. Announc.">
        <title>Genome annotations for the ascomycete fungi Trichoderma harzianum, Trichoderma aggressivum, and Purpureocillium lilacinum.</title>
        <authorList>
            <person name="Beijen E.P.W."/>
            <person name="Ohm R.A."/>
        </authorList>
    </citation>
    <scope>NUCLEOTIDE SEQUENCE [LARGE SCALE GENOMIC DNA]</scope>
    <source>
        <strain evidence="2 3">CBS 150709</strain>
    </source>
</reference>
<gene>
    <name evidence="2" type="ORF">Purlil1_13836</name>
</gene>
<proteinExistence type="predicted"/>